<dbReference type="InterPro" id="IPR046561">
    <property type="entry name" value="DUF6716"/>
</dbReference>
<dbReference type="RefSeq" id="WP_089963774.1">
    <property type="nucleotide sequence ID" value="NZ_FNAV01000025.1"/>
</dbReference>
<proteinExistence type="predicted"/>
<dbReference type="AlphaFoldDB" id="A0A1G7LNA6"/>
<sequence>MSDDSPSYRAEIWLYPLAEDGSEGAPIRARLGTGAAPQALPASDAEPAGPKPVVILFSDDSTLFFALRMRDVLRNSAEAPPVDLVWYTGENALSFRQMAQLLPEGPAYSLGPKQLSALTGSDTVRAIITSRVYRALGDAIKSVPFRMSAGRPCVISFLGGLDFFPQNGFARRRNCDGVYLFPTSNIEAYREAALEWDDAWQEVGFGHPSFLRPEDPPADLASRRDIFFFTQALSPSTKRGRMHMLQALAAMARANPDHTVWIKLRHLPNENQKHLHLERYHYPGLLEELDNPPPNLKLTACTMDEALATAALGITCTSTAAIDVVRAGIPAMVHLDFVDNYRDPLVEPMRKLFRGSNLITPLGDMLEKRAQAPDPAWVEKMLCPRDLGDRVMQTVAQFETRPFQITEAPR</sequence>
<gene>
    <name evidence="1" type="ORF">SAMN04488105_12530</name>
</gene>
<evidence type="ECO:0008006" key="3">
    <source>
        <dbReference type="Google" id="ProtNLM"/>
    </source>
</evidence>
<dbReference type="STRING" id="282683.SAMN04488105_12530"/>
<dbReference type="EMBL" id="FNAV01000025">
    <property type="protein sequence ID" value="SDF50854.1"/>
    <property type="molecule type" value="Genomic_DNA"/>
</dbReference>
<dbReference type="OrthoDB" id="7843021at2"/>
<evidence type="ECO:0000313" key="2">
    <source>
        <dbReference type="Proteomes" id="UP000198994"/>
    </source>
</evidence>
<protein>
    <recommendedName>
        <fullName evidence="3">CDP-Glycerol:Poly(Glycerophosphate) glycerophosphotransferase</fullName>
    </recommendedName>
</protein>
<dbReference type="Pfam" id="PF20471">
    <property type="entry name" value="DUF6716"/>
    <property type="match status" value="1"/>
</dbReference>
<organism evidence="1 2">
    <name type="scientific">Salipiger thiooxidans</name>
    <dbReference type="NCBI Taxonomy" id="282683"/>
    <lineage>
        <taxon>Bacteria</taxon>
        <taxon>Pseudomonadati</taxon>
        <taxon>Pseudomonadota</taxon>
        <taxon>Alphaproteobacteria</taxon>
        <taxon>Rhodobacterales</taxon>
        <taxon>Roseobacteraceae</taxon>
        <taxon>Salipiger</taxon>
    </lineage>
</organism>
<accession>A0A1G7LNA6</accession>
<evidence type="ECO:0000313" key="1">
    <source>
        <dbReference type="EMBL" id="SDF50854.1"/>
    </source>
</evidence>
<reference evidence="2" key="1">
    <citation type="submission" date="2016-10" db="EMBL/GenBank/DDBJ databases">
        <authorList>
            <person name="Varghese N."/>
            <person name="Submissions S."/>
        </authorList>
    </citation>
    <scope>NUCLEOTIDE SEQUENCE [LARGE SCALE GENOMIC DNA]</scope>
    <source>
        <strain evidence="2">DSM 10146</strain>
    </source>
</reference>
<dbReference type="Proteomes" id="UP000198994">
    <property type="component" value="Unassembled WGS sequence"/>
</dbReference>
<keyword evidence="2" id="KW-1185">Reference proteome</keyword>
<name>A0A1G7LNA6_9RHOB</name>